<dbReference type="PANTHER" id="PTHR30105:SF2">
    <property type="entry name" value="DIVERGENT POLYSACCHARIDE DEACETYLASE SUPERFAMILY"/>
    <property type="match status" value="1"/>
</dbReference>
<dbReference type="PANTHER" id="PTHR30105">
    <property type="entry name" value="UNCHARACTERIZED YIBQ-RELATED"/>
    <property type="match status" value="1"/>
</dbReference>
<comment type="caution">
    <text evidence="3">The sequence shown here is derived from an EMBL/GenBank/DDBJ whole genome shotgun (WGS) entry which is preliminary data.</text>
</comment>
<dbReference type="EMBL" id="JACJFM010000008">
    <property type="protein sequence ID" value="MBB1486684.1"/>
    <property type="molecule type" value="Genomic_DNA"/>
</dbReference>
<accession>A0A839IPT2</accession>
<protein>
    <submittedName>
        <fullName evidence="3">Divergent polysaccharide deacetylase family protein</fullName>
    </submittedName>
</protein>
<dbReference type="AlphaFoldDB" id="A0A839IPT2"/>
<name>A0A839IPT2_9GAMM</name>
<reference evidence="3 4" key="1">
    <citation type="submission" date="2020-08" db="EMBL/GenBank/DDBJ databases">
        <title>Oceanospirillum sp. nov. isolated from marine sediment.</title>
        <authorList>
            <person name="Ji X."/>
        </authorList>
    </citation>
    <scope>NUCLEOTIDE SEQUENCE [LARGE SCALE GENOMIC DNA]</scope>
    <source>
        <strain evidence="3 4">D5</strain>
    </source>
</reference>
<evidence type="ECO:0000256" key="1">
    <source>
        <dbReference type="SAM" id="MobiDB-lite"/>
    </source>
</evidence>
<keyword evidence="4" id="KW-1185">Reference proteome</keyword>
<dbReference type="Gene3D" id="3.20.20.370">
    <property type="entry name" value="Glycoside hydrolase/deacetylase"/>
    <property type="match status" value="1"/>
</dbReference>
<dbReference type="Proteomes" id="UP000565262">
    <property type="component" value="Unassembled WGS sequence"/>
</dbReference>
<dbReference type="GO" id="GO:0005975">
    <property type="term" value="P:carbohydrate metabolic process"/>
    <property type="evidence" value="ECO:0007669"/>
    <property type="project" value="InterPro"/>
</dbReference>
<dbReference type="SUPFAM" id="SSF88713">
    <property type="entry name" value="Glycoside hydrolase/deacetylase"/>
    <property type="match status" value="1"/>
</dbReference>
<dbReference type="CDD" id="cd10936">
    <property type="entry name" value="CE4_DAC2"/>
    <property type="match status" value="1"/>
</dbReference>
<evidence type="ECO:0000313" key="4">
    <source>
        <dbReference type="Proteomes" id="UP000565262"/>
    </source>
</evidence>
<feature type="chain" id="PRO_5032872952" evidence="2">
    <location>
        <begin position="28"/>
        <end position="374"/>
    </location>
</feature>
<feature type="region of interest" description="Disordered" evidence="1">
    <location>
        <begin position="299"/>
        <end position="334"/>
    </location>
</feature>
<dbReference type="InterPro" id="IPR011330">
    <property type="entry name" value="Glyco_hydro/deAcase_b/a-brl"/>
</dbReference>
<evidence type="ECO:0000313" key="3">
    <source>
        <dbReference type="EMBL" id="MBB1486684.1"/>
    </source>
</evidence>
<sequence>MNIPGFRCLKYILVGILSGLFAMQVQAGKQPTITLIIDDLGYNKRNGTRAINLPGPVTLAILPHTPFSKKLARLAYKKGKTVMLHAPMTNIHQRSPGPGTLSPEMDKEAFMASLRKSLDAIPHAQGLNNHMGSELTQDSTRMKWVMEETAKRRLFFIDSRTTAKSVAEKEARSAGVPVLSRDIFLDHIRTEKAVNAAFDVMIKKARRYGNMIAIGHPYSVTMDVLEKRLPELEKMGIRMISVSDQLIAKGQRYQTPDTMVASHSAGNKVSASQQAMTSPAPRLKQSAAMSQTDKGIAVKENRSAAPIKSDPQLVPVAPDAKPSMIKHTPAPVKPVTMDSTKPGLQPLDNQPVKTPAMLQSIPVQHWDLQMKPVP</sequence>
<dbReference type="InterPro" id="IPR006837">
    <property type="entry name" value="Divergent_DAC"/>
</dbReference>
<organism evidence="3 4">
    <name type="scientific">Oceanospirillum sediminis</name>
    <dbReference type="NCBI Taxonomy" id="2760088"/>
    <lineage>
        <taxon>Bacteria</taxon>
        <taxon>Pseudomonadati</taxon>
        <taxon>Pseudomonadota</taxon>
        <taxon>Gammaproteobacteria</taxon>
        <taxon>Oceanospirillales</taxon>
        <taxon>Oceanospirillaceae</taxon>
        <taxon>Oceanospirillum</taxon>
    </lineage>
</organism>
<dbReference type="RefSeq" id="WP_182808462.1">
    <property type="nucleotide sequence ID" value="NZ_JACJFM010000008.1"/>
</dbReference>
<keyword evidence="2" id="KW-0732">Signal</keyword>
<gene>
    <name evidence="3" type="ORF">H4O21_08695</name>
</gene>
<proteinExistence type="predicted"/>
<dbReference type="Pfam" id="PF04748">
    <property type="entry name" value="Polysacc_deac_2"/>
    <property type="match status" value="1"/>
</dbReference>
<feature type="signal peptide" evidence="2">
    <location>
        <begin position="1"/>
        <end position="27"/>
    </location>
</feature>
<evidence type="ECO:0000256" key="2">
    <source>
        <dbReference type="SAM" id="SignalP"/>
    </source>
</evidence>